<keyword evidence="5 9" id="KW-0808">Transferase</keyword>
<dbReference type="InterPro" id="IPR017853">
    <property type="entry name" value="GH"/>
</dbReference>
<dbReference type="InterPro" id="IPR013783">
    <property type="entry name" value="Ig-like_fold"/>
</dbReference>
<dbReference type="GO" id="GO:0004553">
    <property type="term" value="F:hydrolase activity, hydrolyzing O-glycosyl compounds"/>
    <property type="evidence" value="ECO:0007669"/>
    <property type="project" value="InterPro"/>
</dbReference>
<dbReference type="InterPro" id="IPR037439">
    <property type="entry name" value="Branching_enzy"/>
</dbReference>
<dbReference type="FunFam" id="3.20.20.80:FF:000001">
    <property type="entry name" value="1,4-alpha-glucan branching enzyme"/>
    <property type="match status" value="1"/>
</dbReference>
<dbReference type="InterPro" id="IPR006048">
    <property type="entry name" value="A-amylase/branching_C"/>
</dbReference>
<dbReference type="GeneID" id="14885809"/>
<accession>A0A0A1TZ94</accession>
<dbReference type="KEGG" id="eiv:EIN_044320"/>
<reference evidence="9 10" key="1">
    <citation type="submission" date="2012-10" db="EMBL/GenBank/DDBJ databases">
        <authorList>
            <person name="Zafar N."/>
            <person name="Inman J."/>
            <person name="Hall N."/>
            <person name="Lorenzi H."/>
            <person name="Caler E."/>
        </authorList>
    </citation>
    <scope>NUCLEOTIDE SEQUENCE [LARGE SCALE GENOMIC DNA]</scope>
    <source>
        <strain evidence="9 10">IP1</strain>
    </source>
</reference>
<dbReference type="GO" id="GO:0003844">
    <property type="term" value="F:1,4-alpha-glucan branching enzyme activity"/>
    <property type="evidence" value="ECO:0007669"/>
    <property type="project" value="UniProtKB-EC"/>
</dbReference>
<dbReference type="Gene3D" id="2.60.40.1180">
    <property type="entry name" value="Golgi alpha-mannosidase II"/>
    <property type="match status" value="1"/>
</dbReference>
<dbReference type="CDD" id="cd11321">
    <property type="entry name" value="AmyAc_bac_euk_BE"/>
    <property type="match status" value="1"/>
</dbReference>
<gene>
    <name evidence="9" type="ORF">EIN_044320</name>
</gene>
<dbReference type="AlphaFoldDB" id="A0A0A1TZ94"/>
<evidence type="ECO:0000256" key="3">
    <source>
        <dbReference type="ARBA" id="ARBA00012541"/>
    </source>
</evidence>
<dbReference type="PANTHER" id="PTHR43651">
    <property type="entry name" value="1,4-ALPHA-GLUCAN-BRANCHING ENZYME"/>
    <property type="match status" value="1"/>
</dbReference>
<dbReference type="Pfam" id="PF02806">
    <property type="entry name" value="Alpha-amylase_C"/>
    <property type="match status" value="1"/>
</dbReference>
<dbReference type="VEuPathDB" id="AmoebaDB:EIN_044320"/>
<dbReference type="Gene3D" id="3.20.20.80">
    <property type="entry name" value="Glycosidases"/>
    <property type="match status" value="1"/>
</dbReference>
<evidence type="ECO:0000256" key="4">
    <source>
        <dbReference type="ARBA" id="ARBA00022676"/>
    </source>
</evidence>
<dbReference type="SMART" id="SM00642">
    <property type="entry name" value="Aamy"/>
    <property type="match status" value="1"/>
</dbReference>
<dbReference type="GO" id="GO:0005978">
    <property type="term" value="P:glycogen biosynthetic process"/>
    <property type="evidence" value="ECO:0007669"/>
    <property type="project" value="InterPro"/>
</dbReference>
<dbReference type="EC" id="2.4.1.18" evidence="3"/>
<dbReference type="Proteomes" id="UP000014680">
    <property type="component" value="Unassembled WGS sequence"/>
</dbReference>
<dbReference type="Pfam" id="PF00128">
    <property type="entry name" value="Alpha-amylase"/>
    <property type="match status" value="1"/>
</dbReference>
<dbReference type="SUPFAM" id="SSF51445">
    <property type="entry name" value="(Trans)glycosidases"/>
    <property type="match status" value="1"/>
</dbReference>
<evidence type="ECO:0000313" key="9">
    <source>
        <dbReference type="EMBL" id="ELP86874.1"/>
    </source>
</evidence>
<protein>
    <recommendedName>
        <fullName evidence="3">1,4-alpha-glucan branching enzyme</fullName>
        <ecNumber evidence="3">2.4.1.18</ecNumber>
    </recommendedName>
</protein>
<dbReference type="PIRSF" id="PIRSF000463">
    <property type="entry name" value="GlgB"/>
    <property type="match status" value="1"/>
</dbReference>
<dbReference type="InterPro" id="IPR014756">
    <property type="entry name" value="Ig_E-set"/>
</dbReference>
<evidence type="ECO:0000256" key="5">
    <source>
        <dbReference type="ARBA" id="ARBA00022679"/>
    </source>
</evidence>
<proteinExistence type="inferred from homology"/>
<sequence>MSKLQVLIDDPSLNEFAPTIVGRQKKTYDLLSRIEASEGSLEQFADSYKRYGLVRGTENQNGKDVEGWVFREWAPNFKEMYLFGDYNNWDRNTAYKMHRDEFGTHSGFIADVNGKSVIPHMSKIKFYGITHQGERLDRIPTYHRYCVINKKMSCMEAVVYNPENPYKFTAQRPGIPEALKIYESHVGICTPDTKIATYDDFRERIVPYCKNVGYNAIQLMAIMEHPYYASFGYQVTNFFAPSSRFGTPDQLKRLIDECHRQGIVVLLDIVHSHTSSNVVDGINNFDGSDAHYLLPGDHGRHPLWGSRLFNYNNYETIRFLLSNVRYYAEEFQFDGFRFDGVTSMIYTHHGVGGCTFDYKNFYGPCANEDALSYLSLVNILVHRKDMHCVTIAEDVSGYAGLCRTVEDGGVGFDYRLAMSCPDLWVEYLKTKKDEDWNVNHIGFTLNNRRWKEKCIAYAECHDQALVGDKTISFWLMDKEMYTGMSQVWAPSFIISRGIALHKMIRLVTCMLGGEGYLTFMGNEFGHPEWLDFPREGNGDSFHYARRQYNLVEDKLLRYKNLLAFERSMFALEKEHPWLCKQNAFISKHNEADYVLAFQRGDCIAVFNFNPNKSFTDYGVGVKEPGKYKIVLSSDDKEFDGFGNAVSGGELFTENMSCDGLPYMVKVYIPTRVVIVLVKIN</sequence>
<dbReference type="InterPro" id="IPR006047">
    <property type="entry name" value="GH13_cat_dom"/>
</dbReference>
<dbReference type="InterPro" id="IPR004193">
    <property type="entry name" value="Glyco_hydro_13_N"/>
</dbReference>
<dbReference type="GO" id="GO:0043169">
    <property type="term" value="F:cation binding"/>
    <property type="evidence" value="ECO:0007669"/>
    <property type="project" value="InterPro"/>
</dbReference>
<dbReference type="Pfam" id="PF02922">
    <property type="entry name" value="CBM_48"/>
    <property type="match status" value="1"/>
</dbReference>
<dbReference type="PANTHER" id="PTHR43651:SF3">
    <property type="entry name" value="1,4-ALPHA-GLUCAN-BRANCHING ENZYME"/>
    <property type="match status" value="1"/>
</dbReference>
<evidence type="ECO:0000256" key="7">
    <source>
        <dbReference type="PIRSR" id="PIRSR000463-1"/>
    </source>
</evidence>
<dbReference type="RefSeq" id="XP_004253645.1">
    <property type="nucleotide sequence ID" value="XM_004253597.1"/>
</dbReference>
<feature type="active site" description="Nucleophile" evidence="7">
    <location>
        <position position="339"/>
    </location>
</feature>
<evidence type="ECO:0000256" key="6">
    <source>
        <dbReference type="ARBA" id="ARBA00060592"/>
    </source>
</evidence>
<evidence type="ECO:0000313" key="10">
    <source>
        <dbReference type="Proteomes" id="UP000014680"/>
    </source>
</evidence>
<comment type="similarity">
    <text evidence="2">Belongs to the glycosyl hydrolase 13 family. GlgB subfamily.</text>
</comment>
<evidence type="ECO:0000259" key="8">
    <source>
        <dbReference type="SMART" id="SM00642"/>
    </source>
</evidence>
<dbReference type="FunFam" id="2.60.40.10:FF:002355">
    <property type="entry name" value="1,4-alpha-glucan branching enzyme, putative"/>
    <property type="match status" value="1"/>
</dbReference>
<feature type="active site" description="Proton donor" evidence="7">
    <location>
        <position position="393"/>
    </location>
</feature>
<comment type="catalytic activity">
    <reaction evidence="1">
        <text>Transfers a segment of a (1-&gt;4)-alpha-D-glucan chain to a primary hydroxy group in a similar glucan chain.</text>
        <dbReference type="EC" id="2.4.1.18"/>
    </reaction>
</comment>
<feature type="domain" description="Glycosyl hydrolase family 13 catalytic" evidence="8">
    <location>
        <begin position="173"/>
        <end position="565"/>
    </location>
</feature>
<evidence type="ECO:0000256" key="2">
    <source>
        <dbReference type="ARBA" id="ARBA00009000"/>
    </source>
</evidence>
<evidence type="ECO:0000256" key="1">
    <source>
        <dbReference type="ARBA" id="ARBA00000826"/>
    </source>
</evidence>
<dbReference type="Gene3D" id="2.60.40.10">
    <property type="entry name" value="Immunoglobulins"/>
    <property type="match status" value="1"/>
</dbReference>
<organism evidence="9 10">
    <name type="scientific">Entamoeba invadens IP1</name>
    <dbReference type="NCBI Taxonomy" id="370355"/>
    <lineage>
        <taxon>Eukaryota</taxon>
        <taxon>Amoebozoa</taxon>
        <taxon>Evosea</taxon>
        <taxon>Archamoebae</taxon>
        <taxon>Mastigamoebida</taxon>
        <taxon>Entamoebidae</taxon>
        <taxon>Entamoeba</taxon>
    </lineage>
</organism>
<dbReference type="FunFam" id="2.60.40.1180:FF:000050">
    <property type="entry name" value="1,4-alpha-glucan branching enzyme"/>
    <property type="match status" value="1"/>
</dbReference>
<keyword evidence="4 9" id="KW-0328">Glycosyltransferase</keyword>
<dbReference type="SUPFAM" id="SSF51011">
    <property type="entry name" value="Glycosyl hydrolase domain"/>
    <property type="match status" value="1"/>
</dbReference>
<dbReference type="CDD" id="cd02854">
    <property type="entry name" value="E_set_GBE_euk_N"/>
    <property type="match status" value="1"/>
</dbReference>
<dbReference type="OMA" id="YEMHLGS"/>
<dbReference type="OrthoDB" id="196493at2759"/>
<comment type="pathway">
    <text evidence="6">Glycan biosynthesis.</text>
</comment>
<name>A0A0A1TZ94_ENTIV</name>
<keyword evidence="10" id="KW-1185">Reference proteome</keyword>
<dbReference type="EMBL" id="KB206902">
    <property type="protein sequence ID" value="ELP86874.1"/>
    <property type="molecule type" value="Genomic_DNA"/>
</dbReference>
<dbReference type="GO" id="GO:0005737">
    <property type="term" value="C:cytoplasm"/>
    <property type="evidence" value="ECO:0007669"/>
    <property type="project" value="TreeGrafter"/>
</dbReference>
<dbReference type="InterPro" id="IPR013780">
    <property type="entry name" value="Glyco_hydro_b"/>
</dbReference>
<dbReference type="SUPFAM" id="SSF81296">
    <property type="entry name" value="E set domains"/>
    <property type="match status" value="1"/>
</dbReference>